<proteinExistence type="predicted"/>
<protein>
    <submittedName>
        <fullName evidence="2">Chemotaxis protein CheW</fullName>
    </submittedName>
</protein>
<dbReference type="InterPro" id="IPR039315">
    <property type="entry name" value="CheW"/>
</dbReference>
<dbReference type="InterPro" id="IPR002545">
    <property type="entry name" value="CheW-lke_dom"/>
</dbReference>
<dbReference type="GO" id="GO:0006935">
    <property type="term" value="P:chemotaxis"/>
    <property type="evidence" value="ECO:0007669"/>
    <property type="project" value="InterPro"/>
</dbReference>
<evidence type="ECO:0000259" key="1">
    <source>
        <dbReference type="PROSITE" id="PS50851"/>
    </source>
</evidence>
<dbReference type="PANTHER" id="PTHR22617">
    <property type="entry name" value="CHEMOTAXIS SENSOR HISTIDINE KINASE-RELATED"/>
    <property type="match status" value="1"/>
</dbReference>
<dbReference type="PANTHER" id="PTHR22617:SF23">
    <property type="entry name" value="CHEMOTAXIS PROTEIN CHEW"/>
    <property type="match status" value="1"/>
</dbReference>
<dbReference type="GO" id="GO:0007165">
    <property type="term" value="P:signal transduction"/>
    <property type="evidence" value="ECO:0007669"/>
    <property type="project" value="InterPro"/>
</dbReference>
<dbReference type="Proteomes" id="UP000694228">
    <property type="component" value="Chromosome"/>
</dbReference>
<sequence length="180" mass="19820">MTGLFQQPECEDANILLERARCLAEPLGQKEKTGEGLDVLTFWLNGERYCVSMKYVREVTLLRALTTLPGTPDFILGIISIRGRVVSVTDLRVFFNLPRKGLSDYNKIIVLSGEGMEFAILADQVDGVSHQILSHLGPLPETISGIGKDFLEGVFPGPLMLIKTEAVLSHPKLVVRSAQI</sequence>
<gene>
    <name evidence="2" type="ORF">KSK55_00470</name>
</gene>
<accession>A0A8F5ZFV6</accession>
<dbReference type="PROSITE" id="PS50851">
    <property type="entry name" value="CHEW"/>
    <property type="match status" value="1"/>
</dbReference>
<dbReference type="SMART" id="SM00260">
    <property type="entry name" value="CheW"/>
    <property type="match status" value="1"/>
</dbReference>
<name>A0A8F5ZFV6_METHU</name>
<evidence type="ECO:0000313" key="2">
    <source>
        <dbReference type="EMBL" id="QXO94929.1"/>
    </source>
</evidence>
<dbReference type="EMBL" id="CP077107">
    <property type="protein sequence ID" value="QXO94929.1"/>
    <property type="molecule type" value="Genomic_DNA"/>
</dbReference>
<dbReference type="Pfam" id="PF01584">
    <property type="entry name" value="CheW"/>
    <property type="match status" value="1"/>
</dbReference>
<evidence type="ECO:0000313" key="3">
    <source>
        <dbReference type="Proteomes" id="UP000694228"/>
    </source>
</evidence>
<organism evidence="2 3">
    <name type="scientific">Methanospirillum hungatei</name>
    <dbReference type="NCBI Taxonomy" id="2203"/>
    <lineage>
        <taxon>Archaea</taxon>
        <taxon>Methanobacteriati</taxon>
        <taxon>Methanobacteriota</taxon>
        <taxon>Stenosarchaea group</taxon>
        <taxon>Methanomicrobia</taxon>
        <taxon>Methanomicrobiales</taxon>
        <taxon>Methanospirillaceae</taxon>
        <taxon>Methanospirillum</taxon>
    </lineage>
</organism>
<dbReference type="OrthoDB" id="115049at2157"/>
<dbReference type="GO" id="GO:0005829">
    <property type="term" value="C:cytosol"/>
    <property type="evidence" value="ECO:0007669"/>
    <property type="project" value="TreeGrafter"/>
</dbReference>
<dbReference type="AlphaFoldDB" id="A0A8F5ZFV6"/>
<feature type="domain" description="CheW-like" evidence="1">
    <location>
        <begin position="36"/>
        <end position="179"/>
    </location>
</feature>
<reference evidence="2 3" key="1">
    <citation type="submission" date="2021-06" db="EMBL/GenBank/DDBJ databases">
        <title>Complete genome sequence of the secondary alcohol utilizing methanogen Methanospirillum hungatei strain GP1.</title>
        <authorList>
            <person name="Day L.A."/>
            <person name="Costa K.C."/>
        </authorList>
    </citation>
    <scope>NUCLEOTIDE SEQUENCE [LARGE SCALE GENOMIC DNA]</scope>
    <source>
        <strain evidence="2 3">GP1</strain>
    </source>
</reference>